<evidence type="ECO:0000313" key="1">
    <source>
        <dbReference type="EMBL" id="KAH6923561.1"/>
    </source>
</evidence>
<organism evidence="1 2">
    <name type="scientific">Hyalomma asiaticum</name>
    <name type="common">Tick</name>
    <dbReference type="NCBI Taxonomy" id="266040"/>
    <lineage>
        <taxon>Eukaryota</taxon>
        <taxon>Metazoa</taxon>
        <taxon>Ecdysozoa</taxon>
        <taxon>Arthropoda</taxon>
        <taxon>Chelicerata</taxon>
        <taxon>Arachnida</taxon>
        <taxon>Acari</taxon>
        <taxon>Parasitiformes</taxon>
        <taxon>Ixodida</taxon>
        <taxon>Ixodoidea</taxon>
        <taxon>Ixodidae</taxon>
        <taxon>Hyalomminae</taxon>
        <taxon>Hyalomma</taxon>
    </lineage>
</organism>
<accession>A0ACB7RP22</accession>
<dbReference type="Proteomes" id="UP000821845">
    <property type="component" value="Chromosome 8"/>
</dbReference>
<gene>
    <name evidence="1" type="ORF">HPB50_002200</name>
</gene>
<evidence type="ECO:0000313" key="2">
    <source>
        <dbReference type="Proteomes" id="UP000821845"/>
    </source>
</evidence>
<keyword evidence="2" id="KW-1185">Reference proteome</keyword>
<dbReference type="EMBL" id="CM023488">
    <property type="protein sequence ID" value="KAH6923561.1"/>
    <property type="molecule type" value="Genomic_DNA"/>
</dbReference>
<proteinExistence type="predicted"/>
<protein>
    <submittedName>
        <fullName evidence="1">Uncharacterized protein</fullName>
    </submittedName>
</protein>
<name>A0ACB7RP22_HYAAI</name>
<sequence>MTSFMKQHFKWYGRLCLVSGLQFVQLPGGTKAHSGKALWKQLYLLYSLFCFAQFVVIQVVLNFCCAVAKSRSVFDFFRSAAKYEITSGFAAPKRRGQATSSIVVRLLLCLVFIANVVVSSYLSFDFVDYLGYTGMVDVLIRAIFVGGNFLFYVFEIVHFVVLRPCAEVIRLYIRHQHEFLRDVLDASVNVPLAKRSKELEAIRINLCAIATLKQRLNAIWRWCIMVSGAVVLVVACICIYSAFVEEFSTAHHLLTILYTISSTLDFVDIANVSQQMVNEVSGCRFVLFKRFNVSGVFHTIPLKTTRYHATLWKCVLALTIEAYTKNDAKDRWGHSVTRDANTQ</sequence>
<reference evidence="1" key="1">
    <citation type="submission" date="2020-05" db="EMBL/GenBank/DDBJ databases">
        <title>Large-scale comparative analyses of tick genomes elucidate their genetic diversity and vector capacities.</title>
        <authorList>
            <person name="Jia N."/>
            <person name="Wang J."/>
            <person name="Shi W."/>
            <person name="Du L."/>
            <person name="Sun Y."/>
            <person name="Zhan W."/>
            <person name="Jiang J."/>
            <person name="Wang Q."/>
            <person name="Zhang B."/>
            <person name="Ji P."/>
            <person name="Sakyi L.B."/>
            <person name="Cui X."/>
            <person name="Yuan T."/>
            <person name="Jiang B."/>
            <person name="Yang W."/>
            <person name="Lam T.T.-Y."/>
            <person name="Chang Q."/>
            <person name="Ding S."/>
            <person name="Wang X."/>
            <person name="Zhu J."/>
            <person name="Ruan X."/>
            <person name="Zhao L."/>
            <person name="Wei J."/>
            <person name="Que T."/>
            <person name="Du C."/>
            <person name="Cheng J."/>
            <person name="Dai P."/>
            <person name="Han X."/>
            <person name="Huang E."/>
            <person name="Gao Y."/>
            <person name="Liu J."/>
            <person name="Shao H."/>
            <person name="Ye R."/>
            <person name="Li L."/>
            <person name="Wei W."/>
            <person name="Wang X."/>
            <person name="Wang C."/>
            <person name="Yang T."/>
            <person name="Huo Q."/>
            <person name="Li W."/>
            <person name="Guo W."/>
            <person name="Chen H."/>
            <person name="Zhou L."/>
            <person name="Ni X."/>
            <person name="Tian J."/>
            <person name="Zhou Y."/>
            <person name="Sheng Y."/>
            <person name="Liu T."/>
            <person name="Pan Y."/>
            <person name="Xia L."/>
            <person name="Li J."/>
            <person name="Zhao F."/>
            <person name="Cao W."/>
        </authorList>
    </citation>
    <scope>NUCLEOTIDE SEQUENCE</scope>
    <source>
        <strain evidence="1">Hyas-2018</strain>
    </source>
</reference>
<comment type="caution">
    <text evidence="1">The sequence shown here is derived from an EMBL/GenBank/DDBJ whole genome shotgun (WGS) entry which is preliminary data.</text>
</comment>